<dbReference type="SUPFAM" id="SSF109854">
    <property type="entry name" value="DinB/YfiT-like putative metalloenzymes"/>
    <property type="match status" value="1"/>
</dbReference>
<dbReference type="EMBL" id="JAEMWZ010000036">
    <property type="protein sequence ID" value="KAG7141087.1"/>
    <property type="molecule type" value="Genomic_DNA"/>
</dbReference>
<sequence>MASLPLYDAVVPSITKGLKTFDHILTKTEEYAKENNLSVDEVFVEARLIEDQKPLVFQVQNVSKIVRIAFTRLTGKELETPEDNEKTFAELHKRIQSTLELVQTVDASVANGRAAESVELAAAGHKKTLTVQDALLYHSLPNFFFHVVTAYFILRAKGVPLGKLDYLGGFLGVF</sequence>
<dbReference type="Proteomes" id="UP000044602">
    <property type="component" value="Unassembled WGS sequence"/>
</dbReference>
<dbReference type="InterPro" id="IPR034660">
    <property type="entry name" value="DinB/YfiT-like"/>
</dbReference>
<proteinExistence type="predicted"/>
<dbReference type="EMBL" id="CVQH01021195">
    <property type="protein sequence ID" value="CRK29528.1"/>
    <property type="molecule type" value="Genomic_DNA"/>
</dbReference>
<accession>A0A0G4M5H0</accession>
<dbReference type="STRING" id="100787.A0A0G4M5H0"/>
<dbReference type="Gene3D" id="1.20.120.450">
    <property type="entry name" value="dinb family like domain"/>
    <property type="match status" value="1"/>
</dbReference>
<reference evidence="1 3" key="1">
    <citation type="submission" date="2015-05" db="EMBL/GenBank/DDBJ databases">
        <authorList>
            <person name="Wang D.B."/>
            <person name="Wang M."/>
        </authorList>
    </citation>
    <scope>NUCLEOTIDE SEQUENCE [LARGE SCALE GENOMIC DNA]</scope>
    <source>
        <strain evidence="1">VL1</strain>
    </source>
</reference>
<reference evidence="2" key="2">
    <citation type="journal article" date="2021" name="Mol. Plant Pathol.">
        <title>A 20-kb lineage-specific genomic region tames virulence in pathogenic amphidiploid Verticillium longisporum.</title>
        <authorList>
            <person name="Harting R."/>
            <person name="Starke J."/>
            <person name="Kusch H."/>
            <person name="Poggeler S."/>
            <person name="Maurus I."/>
            <person name="Schluter R."/>
            <person name="Landesfeind M."/>
            <person name="Bulla I."/>
            <person name="Nowrousian M."/>
            <person name="de Jonge R."/>
            <person name="Stahlhut G."/>
            <person name="Hoff K.J."/>
            <person name="Asshauer K.P."/>
            <person name="Thurmer A."/>
            <person name="Stanke M."/>
            <person name="Daniel R."/>
            <person name="Morgenstern B."/>
            <person name="Thomma B.P.H.J."/>
            <person name="Kronstad J.W."/>
            <person name="Braus-Stromeyer S.A."/>
            <person name="Braus G.H."/>
        </authorList>
    </citation>
    <scope>NUCLEOTIDE SEQUENCE</scope>
    <source>
        <strain evidence="2">Vl32</strain>
    </source>
</reference>
<evidence type="ECO:0000313" key="1">
    <source>
        <dbReference type="EMBL" id="CRK29528.1"/>
    </source>
</evidence>
<dbReference type="AlphaFoldDB" id="A0A0G4M5H0"/>
<dbReference type="InterPro" id="IPR018531">
    <property type="entry name" value="DUF1993"/>
</dbReference>
<dbReference type="PANTHER" id="PTHR36922">
    <property type="entry name" value="BLL2446 PROTEIN"/>
    <property type="match status" value="1"/>
</dbReference>
<gene>
    <name evidence="1" type="ORF">BN1708_004984</name>
    <name evidence="2" type="ORF">HYQ45_002239</name>
</gene>
<dbReference type="Proteomes" id="UP000689129">
    <property type="component" value="Unassembled WGS sequence"/>
</dbReference>
<dbReference type="OrthoDB" id="3724345at2759"/>
<organism evidence="1 3">
    <name type="scientific">Verticillium longisporum</name>
    <name type="common">Verticillium dahliae var. longisporum</name>
    <dbReference type="NCBI Taxonomy" id="100787"/>
    <lineage>
        <taxon>Eukaryota</taxon>
        <taxon>Fungi</taxon>
        <taxon>Dikarya</taxon>
        <taxon>Ascomycota</taxon>
        <taxon>Pezizomycotina</taxon>
        <taxon>Sordariomycetes</taxon>
        <taxon>Hypocreomycetidae</taxon>
        <taxon>Glomerellales</taxon>
        <taxon>Plectosphaerellaceae</taxon>
        <taxon>Verticillium</taxon>
    </lineage>
</organism>
<dbReference type="PANTHER" id="PTHR36922:SF1">
    <property type="entry name" value="DUF1993 DOMAIN-CONTAINING PROTEIN"/>
    <property type="match status" value="1"/>
</dbReference>
<keyword evidence="3" id="KW-1185">Reference proteome</keyword>
<dbReference type="Pfam" id="PF09351">
    <property type="entry name" value="DUF1993"/>
    <property type="match status" value="1"/>
</dbReference>
<evidence type="ECO:0008006" key="4">
    <source>
        <dbReference type="Google" id="ProtNLM"/>
    </source>
</evidence>
<protein>
    <recommendedName>
        <fullName evidence="4">DUF1993 domain-containing protein</fullName>
    </recommendedName>
</protein>
<name>A0A0G4M5H0_VERLO</name>
<evidence type="ECO:0000313" key="2">
    <source>
        <dbReference type="EMBL" id="KAG7141087.1"/>
    </source>
</evidence>
<evidence type="ECO:0000313" key="3">
    <source>
        <dbReference type="Proteomes" id="UP000044602"/>
    </source>
</evidence>